<sequence>MSIFTDSGQTLEDFADTMYVCCPKCHKRAYVKRMATDEEMILANGADDSGSERFKRSFSSRKLSCLHCSYTRIWRGNTRGGRGQYDWYFGLPLWLQIPCCGNILWAFNEEHLRFLERYVMAEQRLKFSAGGQIRNTTMASRLPAWIKSAKNRDEILKGIARLKKLLETSLCFILL</sequence>
<dbReference type="AlphaFoldDB" id="A0A402BID9"/>
<reference evidence="2" key="1">
    <citation type="submission" date="2018-12" db="EMBL/GenBank/DDBJ databases">
        <title>Tengunoibacter tsumagoiensis gen. nov., sp. nov., Dictyobacter kobayashii sp. nov., D. alpinus sp. nov., and D. joshuensis sp. nov. and description of Dictyobacteraceae fam. nov. within the order Ktedonobacterales isolated from Tengu-no-mugimeshi.</title>
        <authorList>
            <person name="Wang C.M."/>
            <person name="Zheng Y."/>
            <person name="Sakai Y."/>
            <person name="Toyoda A."/>
            <person name="Minakuchi Y."/>
            <person name="Abe K."/>
            <person name="Yokota A."/>
            <person name="Yabe S."/>
        </authorList>
    </citation>
    <scope>NUCLEOTIDE SEQUENCE [LARGE SCALE GENOMIC DNA]</scope>
    <source>
        <strain evidence="2">Uno16</strain>
    </source>
</reference>
<name>A0A402BID9_9CHLR</name>
<evidence type="ECO:0000313" key="1">
    <source>
        <dbReference type="EMBL" id="GCE31181.1"/>
    </source>
</evidence>
<proteinExistence type="predicted"/>
<accession>A0A402BID9</accession>
<keyword evidence="2" id="KW-1185">Reference proteome</keyword>
<evidence type="ECO:0000313" key="2">
    <source>
        <dbReference type="Proteomes" id="UP000287171"/>
    </source>
</evidence>
<dbReference type="Proteomes" id="UP000287171">
    <property type="component" value="Unassembled WGS sequence"/>
</dbReference>
<comment type="caution">
    <text evidence="1">The sequence shown here is derived from an EMBL/GenBank/DDBJ whole genome shotgun (WGS) entry which is preliminary data.</text>
</comment>
<protein>
    <submittedName>
        <fullName evidence="1">Uncharacterized protein</fullName>
    </submittedName>
</protein>
<gene>
    <name evidence="1" type="ORF">KDA_66650</name>
</gene>
<dbReference type="EMBL" id="BIFT01000002">
    <property type="protein sequence ID" value="GCE31181.1"/>
    <property type="molecule type" value="Genomic_DNA"/>
</dbReference>
<organism evidence="1 2">
    <name type="scientific">Dictyobacter alpinus</name>
    <dbReference type="NCBI Taxonomy" id="2014873"/>
    <lineage>
        <taxon>Bacteria</taxon>
        <taxon>Bacillati</taxon>
        <taxon>Chloroflexota</taxon>
        <taxon>Ktedonobacteria</taxon>
        <taxon>Ktedonobacterales</taxon>
        <taxon>Dictyobacteraceae</taxon>
        <taxon>Dictyobacter</taxon>
    </lineage>
</organism>